<dbReference type="PROSITE" id="PS51257">
    <property type="entry name" value="PROKAR_LIPOPROTEIN"/>
    <property type="match status" value="1"/>
</dbReference>
<dbReference type="GO" id="GO:0016853">
    <property type="term" value="F:isomerase activity"/>
    <property type="evidence" value="ECO:0007669"/>
    <property type="project" value="UniProtKB-KW"/>
</dbReference>
<dbReference type="Proteomes" id="UP001220964">
    <property type="component" value="Unassembled WGS sequence"/>
</dbReference>
<protein>
    <submittedName>
        <fullName evidence="1">Glucose-6-phosphate isomerase</fullName>
    </submittedName>
</protein>
<sequence length="92" mass="9100">MKRTATAIALTATMALGACTEGGYLNRDEAIAAGIGAGFGTITAKALGANTEWTIIGALAGAAAGTLVARNQAANECAYARGDGTYYTAPCP</sequence>
<evidence type="ECO:0000313" key="1">
    <source>
        <dbReference type="EMBL" id="MDF0599576.1"/>
    </source>
</evidence>
<comment type="caution">
    <text evidence="1">The sequence shown here is derived from an EMBL/GenBank/DDBJ whole genome shotgun (WGS) entry which is preliminary data.</text>
</comment>
<dbReference type="AlphaFoldDB" id="A0AAE3NP76"/>
<reference evidence="1" key="1">
    <citation type="submission" date="2023-03" db="EMBL/GenBank/DDBJ databases">
        <title>Multiphase analysis and comparison of six strains from genera Psychromarinibacter, Lutimaribacter, and Maritimibacter, including a novel species: Psychromarinibacter sediminicola sp. nov.</title>
        <authorList>
            <person name="Wang Y.-H."/>
            <person name="Ye M.-Q."/>
            <person name="Du Z.-J."/>
        </authorList>
    </citation>
    <scope>NUCLEOTIDE SEQUENCE</scope>
    <source>
        <strain evidence="1">C21-152</strain>
    </source>
</reference>
<name>A0AAE3NP76_9RHOB</name>
<dbReference type="RefSeq" id="WP_275565723.1">
    <property type="nucleotide sequence ID" value="NZ_JARGYC010000004.1"/>
</dbReference>
<accession>A0AAE3NP76</accession>
<keyword evidence="2" id="KW-1185">Reference proteome</keyword>
<proteinExistence type="predicted"/>
<evidence type="ECO:0000313" key="2">
    <source>
        <dbReference type="Proteomes" id="UP001220964"/>
    </source>
</evidence>
<dbReference type="EMBL" id="JARGYC010000004">
    <property type="protein sequence ID" value="MDF0599576.1"/>
    <property type="molecule type" value="Genomic_DNA"/>
</dbReference>
<organism evidence="1 2">
    <name type="scientific">Psychromarinibacter sediminicola</name>
    <dbReference type="NCBI Taxonomy" id="3033385"/>
    <lineage>
        <taxon>Bacteria</taxon>
        <taxon>Pseudomonadati</taxon>
        <taxon>Pseudomonadota</taxon>
        <taxon>Alphaproteobacteria</taxon>
        <taxon>Rhodobacterales</taxon>
        <taxon>Paracoccaceae</taxon>
        <taxon>Psychromarinibacter</taxon>
    </lineage>
</organism>
<gene>
    <name evidence="1" type="ORF">P1J78_02420</name>
</gene>
<keyword evidence="1" id="KW-0413">Isomerase</keyword>